<reference evidence="3" key="1">
    <citation type="submission" date="2022-07" db="EMBL/GenBank/DDBJ databases">
        <title>Genome analysis of Parmales, a sister group of diatoms, reveals the evolutionary specialization of diatoms from phago-mixotrophs to photoautotrophs.</title>
        <authorList>
            <person name="Ban H."/>
            <person name="Sato S."/>
            <person name="Yoshikawa S."/>
            <person name="Kazumasa Y."/>
            <person name="Nakamura Y."/>
            <person name="Ichinomiya M."/>
            <person name="Saitoh K."/>
            <person name="Sato N."/>
            <person name="Blanc-Mathieu R."/>
            <person name="Endo H."/>
            <person name="Kuwata A."/>
            <person name="Ogata H."/>
        </authorList>
    </citation>
    <scope>NUCLEOTIDE SEQUENCE</scope>
</reference>
<keyword evidence="2" id="KW-0732">Signal</keyword>
<keyword evidence="1" id="KW-1133">Transmembrane helix</keyword>
<evidence type="ECO:0000313" key="4">
    <source>
        <dbReference type="Proteomes" id="UP001165082"/>
    </source>
</evidence>
<sequence>MALSSLVVGLVCYFTICLHVTAFSPPYPAVFSSRTVDPKIELANKVNFRSRLHASRVFDGETVKRGVASALLVGSLASGSNVVGAFESPSAYAPLPGGFTDPVKVSVTTGQAAPSRDMASLGGTSVVTADTLSSKPKPTAEEIQKKKDNFNFWFWGGGFVAPFLATFYYFGFKFWEK</sequence>
<dbReference type="OrthoDB" id="204467at2759"/>
<protein>
    <submittedName>
        <fullName evidence="3">Uncharacterized protein</fullName>
    </submittedName>
</protein>
<comment type="caution">
    <text evidence="3">The sequence shown here is derived from an EMBL/GenBank/DDBJ whole genome shotgun (WGS) entry which is preliminary data.</text>
</comment>
<proteinExistence type="predicted"/>
<dbReference type="AlphaFoldDB" id="A0A9W7E1X8"/>
<evidence type="ECO:0000256" key="2">
    <source>
        <dbReference type="SAM" id="SignalP"/>
    </source>
</evidence>
<dbReference type="Proteomes" id="UP001165082">
    <property type="component" value="Unassembled WGS sequence"/>
</dbReference>
<evidence type="ECO:0000313" key="3">
    <source>
        <dbReference type="EMBL" id="GMH65029.1"/>
    </source>
</evidence>
<keyword evidence="1" id="KW-0472">Membrane</keyword>
<evidence type="ECO:0000256" key="1">
    <source>
        <dbReference type="SAM" id="Phobius"/>
    </source>
</evidence>
<dbReference type="EMBL" id="BRXZ01001195">
    <property type="protein sequence ID" value="GMH65029.1"/>
    <property type="molecule type" value="Genomic_DNA"/>
</dbReference>
<organism evidence="3 4">
    <name type="scientific">Triparma retinervis</name>
    <dbReference type="NCBI Taxonomy" id="2557542"/>
    <lineage>
        <taxon>Eukaryota</taxon>
        <taxon>Sar</taxon>
        <taxon>Stramenopiles</taxon>
        <taxon>Ochrophyta</taxon>
        <taxon>Bolidophyceae</taxon>
        <taxon>Parmales</taxon>
        <taxon>Triparmaceae</taxon>
        <taxon>Triparma</taxon>
    </lineage>
</organism>
<gene>
    <name evidence="3" type="ORF">TrRE_jg6151</name>
</gene>
<feature type="transmembrane region" description="Helical" evidence="1">
    <location>
        <begin position="152"/>
        <end position="172"/>
    </location>
</feature>
<accession>A0A9W7E1X8</accession>
<feature type="chain" id="PRO_5040938980" evidence="2">
    <location>
        <begin position="23"/>
        <end position="177"/>
    </location>
</feature>
<feature type="signal peptide" evidence="2">
    <location>
        <begin position="1"/>
        <end position="22"/>
    </location>
</feature>
<name>A0A9W7E1X8_9STRA</name>
<keyword evidence="1" id="KW-0812">Transmembrane</keyword>
<keyword evidence="4" id="KW-1185">Reference proteome</keyword>